<comment type="caution">
    <text evidence="10">The sequence shown here is derived from an EMBL/GenBank/DDBJ whole genome shotgun (WGS) entry which is preliminary data.</text>
</comment>
<feature type="compositionally biased region" description="Low complexity" evidence="8">
    <location>
        <begin position="31"/>
        <end position="48"/>
    </location>
</feature>
<proteinExistence type="inferred from homology"/>
<sequence length="526" mass="57702">MDNKPRRVGLSRLTPRSAPADKSLKQPPASPASTSQESSSPSAAKPAQRALTQAEIEAEPVSSSGEEEDEDESPKMNRSYSETLPAHMRPFKPPRPTQRKDGSKDSAVGGTKASLKRIPDSDFDVMEFGGPRDNKMRRSYASKNIFGRQKNQSTFSRPKNFHVPPKRGINSKGNARNAQDDGSDSGSESQPAPARKPLTNTTNTYKFKSLASPKSTKKAKGPAAKLHIIDDPDSLGAPVSSLGSNGVSPVRSIRMEDRGTPNSDLSSPPSSAQLEAEEMELEREFKVNKNGNYDQPAECPMCGSLVDADELECWQRRVDREGKSMALSDQILFCEAHKLAAARQEYSAHGYPEIDFQELPARVARFHDDLVGVLQETRPSHFRDRLNDAAAEGQGRTLAAAHNKDEMHGMTTGYYGPRGRRIMEDWVTNNLADAIRERAGSDRLIGFKTVSGFVQEVLVPELATWLVMEDRRESEDGEETGEARAREILGESAAIGDRVHAVKENGPGVARNSIKEVKVDDDGEDY</sequence>
<protein>
    <recommendedName>
        <fullName evidence="5">Restriction of telomere capping protein 4</fullName>
    </recommendedName>
</protein>
<dbReference type="EMBL" id="JBBPHU010000003">
    <property type="protein sequence ID" value="KAK7520204.1"/>
    <property type="molecule type" value="Genomic_DNA"/>
</dbReference>
<keyword evidence="11" id="KW-1185">Reference proteome</keyword>
<evidence type="ECO:0000256" key="1">
    <source>
        <dbReference type="ARBA" id="ARBA00002738"/>
    </source>
</evidence>
<evidence type="ECO:0000256" key="2">
    <source>
        <dbReference type="ARBA" id="ARBA00004123"/>
    </source>
</evidence>
<feature type="domain" description="Restriction of telomere capping protein 4 C-terminal" evidence="9">
    <location>
        <begin position="373"/>
        <end position="502"/>
    </location>
</feature>
<dbReference type="InterPro" id="IPR039024">
    <property type="entry name" value="RTC4"/>
</dbReference>
<keyword evidence="7" id="KW-0539">Nucleus</keyword>
<evidence type="ECO:0000256" key="3">
    <source>
        <dbReference type="ARBA" id="ARBA00004496"/>
    </source>
</evidence>
<feature type="region of interest" description="Disordered" evidence="8">
    <location>
        <begin position="1"/>
        <end position="276"/>
    </location>
</feature>
<reference evidence="10 11" key="1">
    <citation type="submission" date="2024-04" db="EMBL/GenBank/DDBJ databases">
        <title>Phyllosticta paracitricarpa is synonymous to the EU quarantine fungus P. citricarpa based on phylogenomic analyses.</title>
        <authorList>
            <consortium name="Lawrence Berkeley National Laboratory"/>
            <person name="Van Ingen-Buijs V.A."/>
            <person name="Van Westerhoven A.C."/>
            <person name="Haridas S."/>
            <person name="Skiadas P."/>
            <person name="Martin F."/>
            <person name="Groenewald J.Z."/>
            <person name="Crous P.W."/>
            <person name="Seidl M.F."/>
        </authorList>
    </citation>
    <scope>NUCLEOTIDE SEQUENCE [LARGE SCALE GENOMIC DNA]</scope>
    <source>
        <strain evidence="10 11">CBS 123371</strain>
    </source>
</reference>
<name>A0ABR1KTS2_9PEZI</name>
<organism evidence="10 11">
    <name type="scientific">Phyllosticta citriasiana</name>
    <dbReference type="NCBI Taxonomy" id="595635"/>
    <lineage>
        <taxon>Eukaryota</taxon>
        <taxon>Fungi</taxon>
        <taxon>Dikarya</taxon>
        <taxon>Ascomycota</taxon>
        <taxon>Pezizomycotina</taxon>
        <taxon>Dothideomycetes</taxon>
        <taxon>Dothideomycetes incertae sedis</taxon>
        <taxon>Botryosphaeriales</taxon>
        <taxon>Phyllostictaceae</taxon>
        <taxon>Phyllosticta</taxon>
    </lineage>
</organism>
<evidence type="ECO:0000256" key="5">
    <source>
        <dbReference type="ARBA" id="ARBA00015162"/>
    </source>
</evidence>
<comment type="function">
    <text evidence="1">May be involved in a process influencing telomere capping.</text>
</comment>
<evidence type="ECO:0000256" key="4">
    <source>
        <dbReference type="ARBA" id="ARBA00009461"/>
    </source>
</evidence>
<evidence type="ECO:0000313" key="10">
    <source>
        <dbReference type="EMBL" id="KAK7520204.1"/>
    </source>
</evidence>
<accession>A0ABR1KTS2</accession>
<dbReference type="SMART" id="SM01312">
    <property type="entry name" value="RTC4"/>
    <property type="match status" value="1"/>
</dbReference>
<evidence type="ECO:0000256" key="7">
    <source>
        <dbReference type="ARBA" id="ARBA00023242"/>
    </source>
</evidence>
<feature type="compositionally biased region" description="Polar residues" evidence="8">
    <location>
        <begin position="260"/>
        <end position="273"/>
    </location>
</feature>
<dbReference type="Pfam" id="PF14474">
    <property type="entry name" value="RTC4"/>
    <property type="match status" value="1"/>
</dbReference>
<evidence type="ECO:0000256" key="8">
    <source>
        <dbReference type="SAM" id="MobiDB-lite"/>
    </source>
</evidence>
<comment type="subcellular location">
    <subcellularLocation>
        <location evidence="3">Cytoplasm</location>
    </subcellularLocation>
    <subcellularLocation>
        <location evidence="2">Nucleus</location>
    </subcellularLocation>
</comment>
<keyword evidence="6" id="KW-0963">Cytoplasm</keyword>
<evidence type="ECO:0000313" key="11">
    <source>
        <dbReference type="Proteomes" id="UP001363622"/>
    </source>
</evidence>
<dbReference type="PANTHER" id="PTHR41391:SF1">
    <property type="entry name" value="RESTRICTION OF TELOMERE CAPPING PROTEIN 4"/>
    <property type="match status" value="1"/>
</dbReference>
<dbReference type="InterPro" id="IPR028094">
    <property type="entry name" value="RTC4_C"/>
</dbReference>
<feature type="region of interest" description="Disordered" evidence="8">
    <location>
        <begin position="506"/>
        <end position="526"/>
    </location>
</feature>
<evidence type="ECO:0000259" key="9">
    <source>
        <dbReference type="SMART" id="SM01312"/>
    </source>
</evidence>
<gene>
    <name evidence="10" type="ORF">IWZ03DRAFT_372414</name>
</gene>
<dbReference type="PANTHER" id="PTHR41391">
    <property type="entry name" value="RESTRICTION OF TELOMERE CAPPING PROTEIN 4"/>
    <property type="match status" value="1"/>
</dbReference>
<evidence type="ECO:0000256" key="6">
    <source>
        <dbReference type="ARBA" id="ARBA00022490"/>
    </source>
</evidence>
<comment type="similarity">
    <text evidence="4">Belongs to the RTC4 family.</text>
</comment>
<dbReference type="Proteomes" id="UP001363622">
    <property type="component" value="Unassembled WGS sequence"/>
</dbReference>